<dbReference type="InterPro" id="IPR045700">
    <property type="entry name" value="Rab3GAP1"/>
</dbReference>
<dbReference type="Pfam" id="PF13890">
    <property type="entry name" value="Rab3-GTPase_cat"/>
    <property type="match status" value="1"/>
</dbReference>
<dbReference type="GO" id="GO:0005096">
    <property type="term" value="F:GTPase activator activity"/>
    <property type="evidence" value="ECO:0007669"/>
    <property type="project" value="UniProtKB-KW"/>
</dbReference>
<name>A0A7S3ZLV0_9STRA</name>
<dbReference type="GO" id="GO:0005737">
    <property type="term" value="C:cytoplasm"/>
    <property type="evidence" value="ECO:0007669"/>
    <property type="project" value="UniProtKB-SubCell"/>
</dbReference>
<dbReference type="Proteomes" id="UP000789595">
    <property type="component" value="Unassembled WGS sequence"/>
</dbReference>
<evidence type="ECO:0000313" key="10">
    <source>
        <dbReference type="Proteomes" id="UP000789595"/>
    </source>
</evidence>
<evidence type="ECO:0000256" key="1">
    <source>
        <dbReference type="ARBA" id="ARBA00004496"/>
    </source>
</evidence>
<keyword evidence="5" id="KW-0963">Cytoplasm</keyword>
<comment type="subcellular location">
    <subcellularLocation>
        <location evidence="1">Cytoplasm</location>
    </subcellularLocation>
</comment>
<comment type="similarity">
    <text evidence="2">Belongs to the Rab3-GAP catalytic subunit family.</text>
</comment>
<feature type="domain" description="Rab3GAP catalytic subunit conserved" evidence="7">
    <location>
        <begin position="574"/>
        <end position="629"/>
    </location>
</feature>
<organism evidence="8">
    <name type="scientific">Pelagomonas calceolata</name>
    <dbReference type="NCBI Taxonomy" id="35677"/>
    <lineage>
        <taxon>Eukaryota</taxon>
        <taxon>Sar</taxon>
        <taxon>Stramenopiles</taxon>
        <taxon>Ochrophyta</taxon>
        <taxon>Pelagophyceae</taxon>
        <taxon>Pelagomonadales</taxon>
        <taxon>Pelagomonadaceae</taxon>
        <taxon>Pelagomonas</taxon>
    </lineage>
</organism>
<accession>A0A7S3ZLV0</accession>
<sequence length="850" mass="92213">MAQILRDPSALRQLDENETRAEIYEDYSQATPFERGVGILADALEHWGANDDGQFLRRSSTTRRTTRDLEGRSYDIALHSDGRAPAWPPQHPDQFCEDDFGPCADWSCFFDAERDEETMKTLRSLFGMREALVITNATHKSRLTRKVEEGSTLLVRAARDVVKGDHLDKIVELVKAPEDVDARSRTILAAAALALAQTRARVPVVVVERDDRTVVIRGASAARSAAADISVDMEEGRGLRCHDLVAKVCQKSDQCFIAAMRTWSRERPPEPAFGASRVRQRWRTQPVGVGARLAGAEYRRNEPLWGAAREPLSAVTVQARWPPRNASQLIDDAFVTHPTSFDELRCPAWTASVRFDDEETPLADILSALSAAKLLADANPSDATLDNFAGDLEDGPFAETARLLAGRTKTIIPDRLDALVREVLGDSRPAMDSDEEEEDDDACAPTTTSAKTCGAHDALALLALRLGGLSSLEAMSCVWATFLEALRSRWDAKRPLCYTPSLPEDGGALRERSASSVYCGRRRVDVCDSVGALETGCALQKLIATVDLSIRCSSSEATSQKDGMAVQIACSPKLEREADELDRHGDGDAAAKRREDLRLATVASDVGAFKASHPHATVADFWRWAHPAACEPDTDVDPQVEALWDVVEATPCSDLKPLFDAENEAEAALHALETARPRWVLGQLLACAATTAVFVLRDACIPLACVEAAIEQVDLKCASLVEAVERTETADMVGVECDSSVIGAASSLIAAVAAAEGLMGRATALLSRLGDGEDAKYLAERLLAAKSVAVDDLNERRAVANVLRSYAATDGFLPPPTIREYVLWAADGTRAYASEANGEVCYATAIVRNE</sequence>
<feature type="region of interest" description="Disordered" evidence="6">
    <location>
        <begin position="426"/>
        <end position="446"/>
    </location>
</feature>
<keyword evidence="4" id="KW-0343">GTPase activation</keyword>
<reference evidence="9" key="2">
    <citation type="submission" date="2021-11" db="EMBL/GenBank/DDBJ databases">
        <authorList>
            <consortium name="Genoscope - CEA"/>
            <person name="William W."/>
        </authorList>
    </citation>
    <scope>NUCLEOTIDE SEQUENCE</scope>
</reference>
<dbReference type="EMBL" id="CAKKNE010000004">
    <property type="protein sequence ID" value="CAH0374899.1"/>
    <property type="molecule type" value="Genomic_DNA"/>
</dbReference>
<evidence type="ECO:0000256" key="2">
    <source>
        <dbReference type="ARBA" id="ARBA00008856"/>
    </source>
</evidence>
<gene>
    <name evidence="8" type="ORF">PCAL00307_LOCUS2749</name>
    <name evidence="9" type="ORF">PECAL_4P22100</name>
</gene>
<evidence type="ECO:0000256" key="6">
    <source>
        <dbReference type="SAM" id="MobiDB-lite"/>
    </source>
</evidence>
<reference evidence="8" key="1">
    <citation type="submission" date="2021-01" db="EMBL/GenBank/DDBJ databases">
        <authorList>
            <person name="Corre E."/>
            <person name="Pelletier E."/>
            <person name="Niang G."/>
            <person name="Scheremetjew M."/>
            <person name="Finn R."/>
            <person name="Kale V."/>
            <person name="Holt S."/>
            <person name="Cochrane G."/>
            <person name="Meng A."/>
            <person name="Brown T."/>
            <person name="Cohen L."/>
        </authorList>
    </citation>
    <scope>NUCLEOTIDE SEQUENCE</scope>
    <source>
        <strain evidence="8">CCMP1756</strain>
    </source>
</reference>
<evidence type="ECO:0000256" key="5">
    <source>
        <dbReference type="ARBA" id="ARBA00022490"/>
    </source>
</evidence>
<evidence type="ECO:0000256" key="4">
    <source>
        <dbReference type="ARBA" id="ARBA00022468"/>
    </source>
</evidence>
<dbReference type="PANTHER" id="PTHR21422:SF9">
    <property type="entry name" value="RAB3 GTPASE-ACTIVATING PROTEIN CATALYTIC SUBUNIT"/>
    <property type="match status" value="1"/>
</dbReference>
<dbReference type="InterPro" id="IPR026147">
    <property type="entry name" value="Rab3GAP1_conserved"/>
</dbReference>
<dbReference type="OrthoDB" id="17346at2759"/>
<keyword evidence="10" id="KW-1185">Reference proteome</keyword>
<evidence type="ECO:0000313" key="9">
    <source>
        <dbReference type="EMBL" id="CAH0374899.1"/>
    </source>
</evidence>
<protein>
    <recommendedName>
        <fullName evidence="3">Rab3 GTPase-activating protein catalytic subunit</fullName>
    </recommendedName>
</protein>
<dbReference type="PANTHER" id="PTHR21422">
    <property type="entry name" value="RAB3 GTPASE-ACTIVATING PROTEIN CATALYTIC SUBUNIT"/>
    <property type="match status" value="1"/>
</dbReference>
<evidence type="ECO:0000256" key="3">
    <source>
        <dbReference type="ARBA" id="ARBA00015817"/>
    </source>
</evidence>
<dbReference type="EMBL" id="HBIW01003305">
    <property type="protein sequence ID" value="CAE0687315.1"/>
    <property type="molecule type" value="Transcribed_RNA"/>
</dbReference>
<feature type="compositionally biased region" description="Acidic residues" evidence="6">
    <location>
        <begin position="432"/>
        <end position="442"/>
    </location>
</feature>
<evidence type="ECO:0000259" key="7">
    <source>
        <dbReference type="Pfam" id="PF13890"/>
    </source>
</evidence>
<proteinExistence type="inferred from homology"/>
<evidence type="ECO:0000313" key="8">
    <source>
        <dbReference type="EMBL" id="CAE0687315.1"/>
    </source>
</evidence>
<dbReference type="AlphaFoldDB" id="A0A7S3ZLV0"/>